<dbReference type="EMBL" id="JAGETZ010000012">
    <property type="protein sequence ID" value="MBO2011574.1"/>
    <property type="molecule type" value="Genomic_DNA"/>
</dbReference>
<organism evidence="1 2">
    <name type="scientific">Hymenobacter negativus</name>
    <dbReference type="NCBI Taxonomy" id="2795026"/>
    <lineage>
        <taxon>Bacteria</taxon>
        <taxon>Pseudomonadati</taxon>
        <taxon>Bacteroidota</taxon>
        <taxon>Cytophagia</taxon>
        <taxon>Cytophagales</taxon>
        <taxon>Hymenobacteraceae</taxon>
        <taxon>Hymenobacter</taxon>
    </lineage>
</organism>
<name>A0ABS3QLD9_9BACT</name>
<sequence>MSPTSFALFARAGSARWRRWLRRSVRLYLAMDEPLVDKQRVKDQLVLVEWQLVRHLVDGDVPTMAVTTQARDIVDMAQANLLGSETEVRALRREMSARQAVSPWNCHYPNMAA</sequence>
<proteinExistence type="predicted"/>
<dbReference type="RefSeq" id="WP_208177267.1">
    <property type="nucleotide sequence ID" value="NZ_JAGETZ010000012.1"/>
</dbReference>
<protein>
    <submittedName>
        <fullName evidence="1">Uncharacterized protein</fullName>
    </submittedName>
</protein>
<reference evidence="1 2" key="1">
    <citation type="submission" date="2021-03" db="EMBL/GenBank/DDBJ databases">
        <authorList>
            <person name="Kim M.K."/>
        </authorList>
    </citation>
    <scope>NUCLEOTIDE SEQUENCE [LARGE SCALE GENOMIC DNA]</scope>
    <source>
        <strain evidence="1 2">BT442</strain>
    </source>
</reference>
<comment type="caution">
    <text evidence="1">The sequence shown here is derived from an EMBL/GenBank/DDBJ whole genome shotgun (WGS) entry which is preliminary data.</text>
</comment>
<evidence type="ECO:0000313" key="2">
    <source>
        <dbReference type="Proteomes" id="UP000664369"/>
    </source>
</evidence>
<gene>
    <name evidence="1" type="ORF">J4E00_21085</name>
</gene>
<keyword evidence="2" id="KW-1185">Reference proteome</keyword>
<accession>A0ABS3QLD9</accession>
<dbReference type="Proteomes" id="UP000664369">
    <property type="component" value="Unassembled WGS sequence"/>
</dbReference>
<evidence type="ECO:0000313" key="1">
    <source>
        <dbReference type="EMBL" id="MBO2011574.1"/>
    </source>
</evidence>